<dbReference type="Proteomes" id="UP000234190">
    <property type="component" value="Unassembled WGS sequence"/>
</dbReference>
<feature type="coiled-coil region" evidence="1">
    <location>
        <begin position="92"/>
        <end position="119"/>
    </location>
</feature>
<dbReference type="EMBL" id="PDNW01000063">
    <property type="protein sequence ID" value="PLC47856.1"/>
    <property type="molecule type" value="Genomic_DNA"/>
</dbReference>
<name>A0A2N4TYL2_9BURK</name>
<keyword evidence="1" id="KW-0175">Coiled coil</keyword>
<feature type="coiled-coil region" evidence="1">
    <location>
        <begin position="13"/>
        <end position="62"/>
    </location>
</feature>
<sequence length="154" mass="17402">MGGTMALGDFFRGSEHRENAERLEAELQALRLQSKAELQALRRQSQEEIQAVRTMYTDLEAQVRLNGTLDLVATQKKIHDEKTLLSGVRSHIVTAQSDLQAARSQLQAVQKQILGAEDTVLLESFALYEPKYQFTNSVEYKDRLDAAYSGEDDR</sequence>
<organism evidence="2 3">
    <name type="scientific">Pollutimonas subterranea</name>
    <dbReference type="NCBI Taxonomy" id="2045210"/>
    <lineage>
        <taxon>Bacteria</taxon>
        <taxon>Pseudomonadati</taxon>
        <taxon>Pseudomonadota</taxon>
        <taxon>Betaproteobacteria</taxon>
        <taxon>Burkholderiales</taxon>
        <taxon>Alcaligenaceae</taxon>
        <taxon>Pollutimonas</taxon>
    </lineage>
</organism>
<reference evidence="2 3" key="1">
    <citation type="submission" date="2017-10" db="EMBL/GenBank/DDBJ databases">
        <title>Two draft genome sequences of Pusillimonas sp. strains isolated from a nitrate- and radionuclide-contaminated groundwater in Russia.</title>
        <authorList>
            <person name="Grouzdev D.S."/>
            <person name="Tourova T.P."/>
            <person name="Goeva M.A."/>
            <person name="Babich T.L."/>
            <person name="Sokolova D.S."/>
            <person name="Abdullin R."/>
            <person name="Poltaraus A.B."/>
            <person name="Toshchakov S.V."/>
            <person name="Nazina T.N."/>
        </authorList>
    </citation>
    <scope>NUCLEOTIDE SEQUENCE [LARGE SCALE GENOMIC DNA]</scope>
    <source>
        <strain evidence="2 3">JR1/69-3-13</strain>
    </source>
</reference>
<evidence type="ECO:0000256" key="1">
    <source>
        <dbReference type="SAM" id="Coils"/>
    </source>
</evidence>
<accession>A0A2N4TYL2</accession>
<evidence type="ECO:0000313" key="2">
    <source>
        <dbReference type="EMBL" id="PLC47856.1"/>
    </source>
</evidence>
<evidence type="ECO:0000313" key="3">
    <source>
        <dbReference type="Proteomes" id="UP000234190"/>
    </source>
</evidence>
<proteinExistence type="predicted"/>
<comment type="caution">
    <text evidence="2">The sequence shown here is derived from an EMBL/GenBank/DDBJ whole genome shotgun (WGS) entry which is preliminary data.</text>
</comment>
<gene>
    <name evidence="2" type="ORF">CR159_21335</name>
</gene>
<keyword evidence="3" id="KW-1185">Reference proteome</keyword>
<dbReference type="AlphaFoldDB" id="A0A2N4TYL2"/>
<protein>
    <submittedName>
        <fullName evidence="2">Uncharacterized protein</fullName>
    </submittedName>
</protein>